<organism evidence="2 3">
    <name type="scientific">Ruegeria haliotis</name>
    <dbReference type="NCBI Taxonomy" id="2747601"/>
    <lineage>
        <taxon>Bacteria</taxon>
        <taxon>Pseudomonadati</taxon>
        <taxon>Pseudomonadota</taxon>
        <taxon>Alphaproteobacteria</taxon>
        <taxon>Rhodobacterales</taxon>
        <taxon>Roseobacteraceae</taxon>
        <taxon>Ruegeria</taxon>
    </lineage>
</organism>
<protein>
    <submittedName>
        <fullName evidence="2">Cupin domain-containing protein</fullName>
    </submittedName>
</protein>
<dbReference type="InterPro" id="IPR014710">
    <property type="entry name" value="RmlC-like_jellyroll"/>
</dbReference>
<evidence type="ECO:0000313" key="3">
    <source>
        <dbReference type="Proteomes" id="UP000630805"/>
    </source>
</evidence>
<dbReference type="InterPro" id="IPR011051">
    <property type="entry name" value="RmlC_Cupin_sf"/>
</dbReference>
<dbReference type="Pfam" id="PF12973">
    <property type="entry name" value="Cupin_7"/>
    <property type="match status" value="1"/>
</dbReference>
<keyword evidence="3" id="KW-1185">Reference proteome</keyword>
<evidence type="ECO:0000313" key="2">
    <source>
        <dbReference type="EMBL" id="NVO58466.1"/>
    </source>
</evidence>
<dbReference type="RefSeq" id="WP_176867508.1">
    <property type="nucleotide sequence ID" value="NZ_JABXWT010000027.1"/>
</dbReference>
<accession>A0ABX2PWE0</accession>
<dbReference type="Gene3D" id="2.60.120.10">
    <property type="entry name" value="Jelly Rolls"/>
    <property type="match status" value="1"/>
</dbReference>
<dbReference type="EMBL" id="JABXWT010000027">
    <property type="protein sequence ID" value="NVO58466.1"/>
    <property type="molecule type" value="Genomic_DNA"/>
</dbReference>
<comment type="caution">
    <text evidence="2">The sequence shown here is derived from an EMBL/GenBank/DDBJ whole genome shotgun (WGS) entry which is preliminary data.</text>
</comment>
<gene>
    <name evidence="2" type="ORF">HW561_22035</name>
</gene>
<dbReference type="Proteomes" id="UP000630805">
    <property type="component" value="Unassembled WGS sequence"/>
</dbReference>
<name>A0ABX2PWE0_9RHOB</name>
<reference evidence="2 3" key="1">
    <citation type="submission" date="2020-06" db="EMBL/GenBank/DDBJ databases">
        <authorList>
            <person name="Cao W.R."/>
        </authorList>
    </citation>
    <scope>NUCLEOTIDE SEQUENCE [LARGE SCALE GENOMIC DNA]</scope>
    <source>
        <strain evidence="2 3">B1Z28</strain>
    </source>
</reference>
<dbReference type="InterPro" id="IPR025979">
    <property type="entry name" value="ChrR-like_cupin_dom"/>
</dbReference>
<feature type="domain" description="ChrR-like cupin" evidence="1">
    <location>
        <begin position="28"/>
        <end position="111"/>
    </location>
</feature>
<evidence type="ECO:0000259" key="1">
    <source>
        <dbReference type="Pfam" id="PF12973"/>
    </source>
</evidence>
<proteinExistence type="predicted"/>
<sequence length="116" mass="13039">MKRIKDELRTVANIKTDGFVPFLSEDGEMDGEVLQVNGGKTGYGFHVYRMLPGQRTIPHRHVGDEEFFVLEGDLRDHDGYEYKPGDLVCLKAGSEHYSISDNGCLLVVYLRGVDGF</sequence>
<dbReference type="SUPFAM" id="SSF51182">
    <property type="entry name" value="RmlC-like cupins"/>
    <property type="match status" value="1"/>
</dbReference>